<accession>A0A1J1LPU3</accession>
<sequence length="53" mass="6057">MIPVRTMKNIPKSQTILCLSPNKLGGSLPHLNLDKISSLRTSRLELRRQKPIY</sequence>
<gene>
    <name evidence="1" type="ORF">PL9214640546</name>
</gene>
<protein>
    <submittedName>
        <fullName evidence="1">Uncharacterized protein</fullName>
    </submittedName>
</protein>
<evidence type="ECO:0000313" key="1">
    <source>
        <dbReference type="EMBL" id="CUR34539.1"/>
    </source>
</evidence>
<dbReference type="EMBL" id="CZDF01000171">
    <property type="protein sequence ID" value="CUR34539.1"/>
    <property type="molecule type" value="Genomic_DNA"/>
</dbReference>
<name>A0A1J1LPU3_9CYAN</name>
<dbReference type="AlphaFoldDB" id="A0A1J1LPU3"/>
<reference evidence="2" key="1">
    <citation type="submission" date="2015-10" db="EMBL/GenBank/DDBJ databases">
        <authorList>
            <person name="Regsiter A."/>
            <person name="william w."/>
        </authorList>
    </citation>
    <scope>NUCLEOTIDE SEQUENCE [LARGE SCALE GENOMIC DNA]</scope>
</reference>
<evidence type="ECO:0000313" key="2">
    <source>
        <dbReference type="Proteomes" id="UP000184315"/>
    </source>
</evidence>
<organism evidence="1 2">
    <name type="scientific">Planktothrix tepida PCC 9214</name>
    <dbReference type="NCBI Taxonomy" id="671072"/>
    <lineage>
        <taxon>Bacteria</taxon>
        <taxon>Bacillati</taxon>
        <taxon>Cyanobacteriota</taxon>
        <taxon>Cyanophyceae</taxon>
        <taxon>Oscillatoriophycideae</taxon>
        <taxon>Oscillatoriales</taxon>
        <taxon>Microcoleaceae</taxon>
        <taxon>Planktothrix</taxon>
    </lineage>
</organism>
<keyword evidence="2" id="KW-1185">Reference proteome</keyword>
<proteinExistence type="predicted"/>
<dbReference type="Proteomes" id="UP000184315">
    <property type="component" value="Unassembled WGS sequence"/>
</dbReference>